<dbReference type="GO" id="GO:0006281">
    <property type="term" value="P:DNA repair"/>
    <property type="evidence" value="ECO:0007669"/>
    <property type="project" value="TreeGrafter"/>
</dbReference>
<dbReference type="GO" id="GO:0016740">
    <property type="term" value="F:transferase activity"/>
    <property type="evidence" value="ECO:0007669"/>
    <property type="project" value="UniProtKB-KW"/>
</dbReference>
<gene>
    <name evidence="2" type="ORF">DI569_17085</name>
</gene>
<keyword evidence="1" id="KW-0227">DNA damage</keyword>
<dbReference type="InterPro" id="IPR050356">
    <property type="entry name" value="SulA_CellDiv_inhibitor"/>
</dbReference>
<reference evidence="2 3" key="1">
    <citation type="submission" date="2017-08" db="EMBL/GenBank/DDBJ databases">
        <title>Infants hospitalized years apart are colonized by the same room-sourced microbial strains.</title>
        <authorList>
            <person name="Brooks B."/>
            <person name="Olm M.R."/>
            <person name="Firek B.A."/>
            <person name="Baker R."/>
            <person name="Thomas B.C."/>
            <person name="Morowitz M.J."/>
            <person name="Banfield J.F."/>
        </authorList>
    </citation>
    <scope>NUCLEOTIDE SEQUENCE [LARGE SCALE GENOMIC DNA]</scope>
    <source>
        <strain evidence="2">S2_005_003_R2_47</strain>
    </source>
</reference>
<feature type="non-terminal residue" evidence="2">
    <location>
        <position position="1"/>
    </location>
</feature>
<keyword evidence="2" id="KW-0808">Transferase</keyword>
<name>A0A2W5KY53_SPHMC</name>
<dbReference type="PANTHER" id="PTHR35369">
    <property type="entry name" value="BLR3025 PROTEIN-RELATED"/>
    <property type="match status" value="1"/>
</dbReference>
<organism evidence="2 3">
    <name type="scientific">Sphingopyxis macrogoltabida</name>
    <name type="common">Sphingomonas macrogoltabidus</name>
    <dbReference type="NCBI Taxonomy" id="33050"/>
    <lineage>
        <taxon>Bacteria</taxon>
        <taxon>Pseudomonadati</taxon>
        <taxon>Pseudomonadota</taxon>
        <taxon>Alphaproteobacteria</taxon>
        <taxon>Sphingomonadales</taxon>
        <taxon>Sphingomonadaceae</taxon>
        <taxon>Sphingopyxis</taxon>
    </lineage>
</organism>
<dbReference type="EMBL" id="QFPJ01000146">
    <property type="protein sequence ID" value="PZQ19645.1"/>
    <property type="molecule type" value="Genomic_DNA"/>
</dbReference>
<evidence type="ECO:0000313" key="3">
    <source>
        <dbReference type="Proteomes" id="UP000248597"/>
    </source>
</evidence>
<evidence type="ECO:0000256" key="1">
    <source>
        <dbReference type="ARBA" id="ARBA00022763"/>
    </source>
</evidence>
<protein>
    <submittedName>
        <fullName evidence="2">Nucleotidyltransferase</fullName>
    </submittedName>
</protein>
<dbReference type="Proteomes" id="UP000248597">
    <property type="component" value="Unassembled WGS sequence"/>
</dbReference>
<proteinExistence type="predicted"/>
<evidence type="ECO:0000313" key="2">
    <source>
        <dbReference type="EMBL" id="PZQ19645.1"/>
    </source>
</evidence>
<dbReference type="PANTHER" id="PTHR35369:SF2">
    <property type="entry name" value="BLR3025 PROTEIN"/>
    <property type="match status" value="1"/>
</dbReference>
<sequence length="135" mass="15691">GHRLFRVAPVASDVPERSVRRIAATAPDIGEAWAVKWPRPTRLFANPERIEVIALLPDQPPAVFTWRGKRRKVVRADGPERIFGEWWRRPREFQAVRDYFVVEDELGERYWVYRAGDGIDPETGSHLWFVHGVFG</sequence>
<dbReference type="AlphaFoldDB" id="A0A2W5KY53"/>
<comment type="caution">
    <text evidence="2">The sequence shown here is derived from an EMBL/GenBank/DDBJ whole genome shotgun (WGS) entry which is preliminary data.</text>
</comment>
<accession>A0A2W5KY53</accession>